<dbReference type="Pfam" id="PF23559">
    <property type="entry name" value="WHD_DRP"/>
    <property type="match status" value="1"/>
</dbReference>
<dbReference type="InterPro" id="IPR058922">
    <property type="entry name" value="WHD_DRP"/>
</dbReference>
<organism evidence="6 7">
    <name type="scientific">Acer negundo</name>
    <name type="common">Box elder</name>
    <dbReference type="NCBI Taxonomy" id="4023"/>
    <lineage>
        <taxon>Eukaryota</taxon>
        <taxon>Viridiplantae</taxon>
        <taxon>Streptophyta</taxon>
        <taxon>Embryophyta</taxon>
        <taxon>Tracheophyta</taxon>
        <taxon>Spermatophyta</taxon>
        <taxon>Magnoliopsida</taxon>
        <taxon>eudicotyledons</taxon>
        <taxon>Gunneridae</taxon>
        <taxon>Pentapetalae</taxon>
        <taxon>rosids</taxon>
        <taxon>malvids</taxon>
        <taxon>Sapindales</taxon>
        <taxon>Sapindaceae</taxon>
        <taxon>Hippocastanoideae</taxon>
        <taxon>Acereae</taxon>
        <taxon>Acer</taxon>
    </lineage>
</organism>
<evidence type="ECO:0000313" key="7">
    <source>
        <dbReference type="Proteomes" id="UP001064489"/>
    </source>
</evidence>
<dbReference type="InterPro" id="IPR003591">
    <property type="entry name" value="Leu-rich_rpt_typical-subtyp"/>
</dbReference>
<dbReference type="InterPro" id="IPR056789">
    <property type="entry name" value="LRR_R13L1-DRL21"/>
</dbReference>
<protein>
    <submittedName>
        <fullName evidence="6">Uncharacterized protein</fullName>
    </submittedName>
</protein>
<dbReference type="Gene3D" id="3.80.10.10">
    <property type="entry name" value="Ribonuclease Inhibitor"/>
    <property type="match status" value="3"/>
</dbReference>
<dbReference type="PANTHER" id="PTHR47186">
    <property type="entry name" value="LEUCINE-RICH REPEAT-CONTAINING PROTEIN 57"/>
    <property type="match status" value="1"/>
</dbReference>
<dbReference type="Pfam" id="PF25019">
    <property type="entry name" value="LRR_R13L1-DRL21"/>
    <property type="match status" value="2"/>
</dbReference>
<feature type="domain" description="Disease resistance R13L4/SHOC-2-like LRR" evidence="4">
    <location>
        <begin position="105"/>
        <end position="405"/>
    </location>
</feature>
<dbReference type="EMBL" id="JAJSOW010000103">
    <property type="protein sequence ID" value="KAI9175204.1"/>
    <property type="molecule type" value="Genomic_DNA"/>
</dbReference>
<evidence type="ECO:0000259" key="3">
    <source>
        <dbReference type="Pfam" id="PF23559"/>
    </source>
</evidence>
<keyword evidence="1" id="KW-0433">Leucine-rich repeat</keyword>
<dbReference type="InterPro" id="IPR055414">
    <property type="entry name" value="LRR_R13L4/SHOC2-like"/>
</dbReference>
<reference evidence="6" key="2">
    <citation type="submission" date="2023-02" db="EMBL/GenBank/DDBJ databases">
        <authorList>
            <person name="Swenson N.G."/>
            <person name="Wegrzyn J.L."/>
            <person name="Mcevoy S.L."/>
        </authorList>
    </citation>
    <scope>NUCLEOTIDE SEQUENCE</scope>
    <source>
        <strain evidence="6">91603</strain>
        <tissue evidence="6">Leaf</tissue>
    </source>
</reference>
<evidence type="ECO:0000259" key="5">
    <source>
        <dbReference type="Pfam" id="PF25019"/>
    </source>
</evidence>
<comment type="caution">
    <text evidence="6">The sequence shown here is derived from an EMBL/GenBank/DDBJ whole genome shotgun (WGS) entry which is preliminary data.</text>
</comment>
<dbReference type="InterPro" id="IPR001611">
    <property type="entry name" value="Leu-rich_rpt"/>
</dbReference>
<feature type="domain" description="R13L1/DRL21-like LRR repeat region" evidence="5">
    <location>
        <begin position="722"/>
        <end position="784"/>
    </location>
</feature>
<gene>
    <name evidence="6" type="ORF">LWI28_028795</name>
</gene>
<accession>A0AAD5NPF0</accession>
<evidence type="ECO:0000256" key="1">
    <source>
        <dbReference type="ARBA" id="ARBA00022614"/>
    </source>
</evidence>
<evidence type="ECO:0000259" key="4">
    <source>
        <dbReference type="Pfam" id="PF23598"/>
    </source>
</evidence>
<dbReference type="SMART" id="SM00369">
    <property type="entry name" value="LRR_TYP"/>
    <property type="match status" value="3"/>
</dbReference>
<dbReference type="PANTHER" id="PTHR47186:SF30">
    <property type="entry name" value="EF-HAND DOMAIN-CONTAINING PROTEIN"/>
    <property type="match status" value="1"/>
</dbReference>
<dbReference type="AlphaFoldDB" id="A0AAD5NPF0"/>
<feature type="domain" description="R13L1/DRL21-like LRR repeat region" evidence="5">
    <location>
        <begin position="465"/>
        <end position="533"/>
    </location>
</feature>
<dbReference type="InterPro" id="IPR032675">
    <property type="entry name" value="LRR_dom_sf"/>
</dbReference>
<dbReference type="Proteomes" id="UP001064489">
    <property type="component" value="Chromosome 8"/>
</dbReference>
<dbReference type="SUPFAM" id="SSF52058">
    <property type="entry name" value="L domain-like"/>
    <property type="match status" value="2"/>
</dbReference>
<keyword evidence="7" id="KW-1185">Reference proteome</keyword>
<feature type="domain" description="Disease resistance protein winged helix" evidence="3">
    <location>
        <begin position="1"/>
        <end position="55"/>
    </location>
</feature>
<dbReference type="Pfam" id="PF23598">
    <property type="entry name" value="LRR_14"/>
    <property type="match status" value="1"/>
</dbReference>
<keyword evidence="2" id="KW-0677">Repeat</keyword>
<evidence type="ECO:0000313" key="6">
    <source>
        <dbReference type="EMBL" id="KAI9175204.1"/>
    </source>
</evidence>
<evidence type="ECO:0000256" key="2">
    <source>
        <dbReference type="ARBA" id="ARBA00022737"/>
    </source>
</evidence>
<sequence>MAQDYLGAEQSDDMELIGEKTFEGLVMRSFFQDVEKSEYDGIIRCKMHHIMHDFAQFLTKKECFTIESDGLKKPRLESKVKARHVMIRIKKEASFPTSIYNEIKLRSLLIDNGSGIGIELPKLFDQMTCLRSLDLSCNLLEQLPRNIEKLIHLRYLNLSSNSGLKQLPETLCYLYNLQTLNLSNCPLLKKMPEEIGRLSKLRHLLNYKTGTEQFIFMSQGIEKLTCLRTLNKIVIGGDIKACNFECLRNLNHLQGSLDIECRDQVDVGEINNAEFKNKENLYGLRLEFPTLKFKNNDFPTLLNEEAFEAFQPPPNLENLKIERYNGNPTLKWMENSLLKLKKLWLEDWKNLERLPSLGKLLSLETLSISKFSSIKRVHDEFLGTKSDHSSLSVNVFPKLKSLEFSNMYNWEEWDYGTRTRGEITIMPCLRYLAINYCNKLKKLPDYLPQLRMLEELKICSCPQLNKGTLEVLEPPPNLSKLEIESYSGSPMSLNRIASLTKLRKLTLQNCENLDYLPPLGKLSCLESLYIGNMRRVTQVHNEFFGIESDHGTSSVIAFPKLESLEFRDMQNWEKWDYRITQSGKEDVTIMPRLVSLTIWNCKKLKTVPDYLMKLKKLKKFDVEDYRIEGCYRWETVKDLIKNLNIPMDLVKNLTIPMKWINKNLIDLSIDFQYVDGKQGIEDFQPFSEIDAKGKQSLEAFQPPPHIDAEGVYFSKVTGIFTKIPDTFQPFPNIENLKIECYSGNPTILSWMESLKKLKELRLENCCCLPPLGKLSSLEKLHIKGASVEKVSKDFFAIESYSKLQSPEPREMKKWDASDSIALPESQYRKESVFPKLQSLEFTDMENWEEWEFESTGSVEEYIKIMPGLLSLRISNCPKLRTLPKNLLQLMTTLKKYSTSECPILDANYKKETLKDWFKNPDIAIKINSKDEFLDN</sequence>
<name>A0AAD5NPF0_ACENE</name>
<dbReference type="PROSITE" id="PS51450">
    <property type="entry name" value="LRR"/>
    <property type="match status" value="1"/>
</dbReference>
<reference evidence="6" key="1">
    <citation type="journal article" date="2022" name="Plant J.">
        <title>Strategies of tolerance reflected in two North American maple genomes.</title>
        <authorList>
            <person name="McEvoy S.L."/>
            <person name="Sezen U.U."/>
            <person name="Trouern-Trend A."/>
            <person name="McMahon S.M."/>
            <person name="Schaberg P.G."/>
            <person name="Yang J."/>
            <person name="Wegrzyn J.L."/>
            <person name="Swenson N.G."/>
        </authorList>
    </citation>
    <scope>NUCLEOTIDE SEQUENCE</scope>
    <source>
        <strain evidence="6">91603</strain>
    </source>
</reference>
<proteinExistence type="predicted"/>